<gene>
    <name evidence="4" type="ORF">BJY01DRAFT_249713</name>
</gene>
<accession>A0ABR4JN03</accession>
<feature type="region of interest" description="Disordered" evidence="1">
    <location>
        <begin position="1"/>
        <end position="33"/>
    </location>
</feature>
<feature type="domain" description="Gfo/Idh/MocA-like oxidoreductase C-terminal" evidence="3">
    <location>
        <begin position="230"/>
        <end position="285"/>
    </location>
</feature>
<proteinExistence type="predicted"/>
<dbReference type="Pfam" id="PF02894">
    <property type="entry name" value="GFO_IDH_MocA_C"/>
    <property type="match status" value="1"/>
</dbReference>
<feature type="region of interest" description="Disordered" evidence="1">
    <location>
        <begin position="110"/>
        <end position="139"/>
    </location>
</feature>
<evidence type="ECO:0000313" key="5">
    <source>
        <dbReference type="Proteomes" id="UP001610446"/>
    </source>
</evidence>
<comment type="caution">
    <text evidence="4">The sequence shown here is derived from an EMBL/GenBank/DDBJ whole genome shotgun (WGS) entry which is preliminary data.</text>
</comment>
<keyword evidence="5" id="KW-1185">Reference proteome</keyword>
<evidence type="ECO:0000256" key="1">
    <source>
        <dbReference type="SAM" id="MobiDB-lite"/>
    </source>
</evidence>
<feature type="compositionally biased region" description="Basic and acidic residues" evidence="1">
    <location>
        <begin position="110"/>
        <end position="120"/>
    </location>
</feature>
<evidence type="ECO:0000313" key="4">
    <source>
        <dbReference type="EMBL" id="KAL2841004.1"/>
    </source>
</evidence>
<name>A0ABR4JN03_9EURO</name>
<dbReference type="InterPro" id="IPR051450">
    <property type="entry name" value="Gfo/Idh/MocA_Oxidoreductases"/>
</dbReference>
<feature type="compositionally biased region" description="Low complexity" evidence="1">
    <location>
        <begin position="1"/>
        <end position="27"/>
    </location>
</feature>
<evidence type="ECO:0000259" key="2">
    <source>
        <dbReference type="Pfam" id="PF01408"/>
    </source>
</evidence>
<feature type="domain" description="Gfo/Idh/MocA-like oxidoreductase N-terminal" evidence="2">
    <location>
        <begin position="41"/>
        <end position="191"/>
    </location>
</feature>
<dbReference type="Gene3D" id="3.40.50.720">
    <property type="entry name" value="NAD(P)-binding Rossmann-like Domain"/>
    <property type="match status" value="1"/>
</dbReference>
<dbReference type="InterPro" id="IPR004104">
    <property type="entry name" value="Gfo/Idh/MocA-like_OxRdtase_C"/>
</dbReference>
<dbReference type="Pfam" id="PF01408">
    <property type="entry name" value="GFO_IDH_MocA"/>
    <property type="match status" value="1"/>
</dbReference>
<dbReference type="InterPro" id="IPR036291">
    <property type="entry name" value="NAD(P)-bd_dom_sf"/>
</dbReference>
<dbReference type="InterPro" id="IPR000683">
    <property type="entry name" value="Gfo/Idh/MocA-like_OxRdtase_N"/>
</dbReference>
<dbReference type="Gene3D" id="3.30.360.10">
    <property type="entry name" value="Dihydrodipicolinate Reductase, domain 2"/>
    <property type="match status" value="2"/>
</dbReference>
<sequence>MKKLKSLLPSKSNHKPTTTTQASPPSTHDLPPNKPKSACFLLIGGGSRGAALANAINTATNGVLVSIADPDPGRRLDIGRRYVWGKDNSKKEGQEFAGWREFIEWESARRRRESVSKDGGGDDNGAALSQNQVETEMTEPKSDIVTIDAVIIATPDRTHLEIVAALAPLGLHIMCEKPLATSLTDCLEISRSLGANLRGGEESGHPSLFGIGHVMRYTPINQLVHRLIYEEDAIGDIVAVEHTENVGWWHFAHSYVRGNWRNQATSGPTLLTKSCHDIDFLMWLLCSPTNPDGKQRKPHTPSTVASFGALTHFKRARKPLAAGTATNCLSCPAEDTCHFSAKKIYLDTGLRMGLGGWPVNVVVPEIEDLFDEGGMKRGEEVLLQRLGEDHTADTPKDVREGRQWYGRCVYESDNNVCDDQTVHIAWEDDTVTLEGGESVTRPAKSATFHMTAFADGVCTKRTRILGTKGEIERRGGVLAVCDFRTGQFYEKKPGPSFGGHGGGDYGLMRAFVDGVDAVRNRGMGVHEAQEKFIGCTVEDIVRSHAMVFAAEEARTSNRIVDWGEWWKRNVLEFDTVGTFLEENSGIHIPVK</sequence>
<protein>
    <submittedName>
        <fullName evidence="4">NAD(P)-binding protein</fullName>
    </submittedName>
</protein>
<evidence type="ECO:0000259" key="3">
    <source>
        <dbReference type="Pfam" id="PF02894"/>
    </source>
</evidence>
<dbReference type="PANTHER" id="PTHR43377">
    <property type="entry name" value="BILIVERDIN REDUCTASE A"/>
    <property type="match status" value="1"/>
</dbReference>
<dbReference type="Proteomes" id="UP001610446">
    <property type="component" value="Unassembled WGS sequence"/>
</dbReference>
<organism evidence="4 5">
    <name type="scientific">Aspergillus pseudoustus</name>
    <dbReference type="NCBI Taxonomy" id="1810923"/>
    <lineage>
        <taxon>Eukaryota</taxon>
        <taxon>Fungi</taxon>
        <taxon>Dikarya</taxon>
        <taxon>Ascomycota</taxon>
        <taxon>Pezizomycotina</taxon>
        <taxon>Eurotiomycetes</taxon>
        <taxon>Eurotiomycetidae</taxon>
        <taxon>Eurotiales</taxon>
        <taxon>Aspergillaceae</taxon>
        <taxon>Aspergillus</taxon>
        <taxon>Aspergillus subgen. Nidulantes</taxon>
    </lineage>
</organism>
<dbReference type="EMBL" id="JBFXLU010000114">
    <property type="protein sequence ID" value="KAL2841004.1"/>
    <property type="molecule type" value="Genomic_DNA"/>
</dbReference>
<dbReference type="SUPFAM" id="SSF55347">
    <property type="entry name" value="Glyceraldehyde-3-phosphate dehydrogenase-like, C-terminal domain"/>
    <property type="match status" value="1"/>
</dbReference>
<dbReference type="PANTHER" id="PTHR43377:SF12">
    <property type="entry name" value="BINDING ROSSMANN FOLD OXIDOREDUCTASE, PUTATIVE (AFU_ORTHOLOGUE AFUA_3G11840)-RELATED"/>
    <property type="match status" value="1"/>
</dbReference>
<reference evidence="4 5" key="1">
    <citation type="submission" date="2024-07" db="EMBL/GenBank/DDBJ databases">
        <title>Section-level genome sequencing and comparative genomics of Aspergillus sections Usti and Cavernicolus.</title>
        <authorList>
            <consortium name="Lawrence Berkeley National Laboratory"/>
            <person name="Nybo J.L."/>
            <person name="Vesth T.C."/>
            <person name="Theobald S."/>
            <person name="Frisvad J.C."/>
            <person name="Larsen T.O."/>
            <person name="Kjaerboelling I."/>
            <person name="Rothschild-Mancinelli K."/>
            <person name="Lyhne E.K."/>
            <person name="Kogle M.E."/>
            <person name="Barry K."/>
            <person name="Clum A."/>
            <person name="Na H."/>
            <person name="Ledsgaard L."/>
            <person name="Lin J."/>
            <person name="Lipzen A."/>
            <person name="Kuo A."/>
            <person name="Riley R."/>
            <person name="Mondo S."/>
            <person name="Labutti K."/>
            <person name="Haridas S."/>
            <person name="Pangalinan J."/>
            <person name="Salamov A.A."/>
            <person name="Simmons B.A."/>
            <person name="Magnuson J.K."/>
            <person name="Chen J."/>
            <person name="Drula E."/>
            <person name="Henrissat B."/>
            <person name="Wiebenga A."/>
            <person name="Lubbers R.J."/>
            <person name="Gomes A.C."/>
            <person name="Makela M.R."/>
            <person name="Stajich J."/>
            <person name="Grigoriev I.V."/>
            <person name="Mortensen U.H."/>
            <person name="De Vries R.P."/>
            <person name="Baker S.E."/>
            <person name="Andersen M.R."/>
        </authorList>
    </citation>
    <scope>NUCLEOTIDE SEQUENCE [LARGE SCALE GENOMIC DNA]</scope>
    <source>
        <strain evidence="4 5">CBS 123904</strain>
    </source>
</reference>
<dbReference type="SUPFAM" id="SSF51735">
    <property type="entry name" value="NAD(P)-binding Rossmann-fold domains"/>
    <property type="match status" value="1"/>
</dbReference>